<dbReference type="Proteomes" id="UP000541444">
    <property type="component" value="Unassembled WGS sequence"/>
</dbReference>
<keyword evidence="1" id="KW-0175">Coiled coil</keyword>
<evidence type="ECO:0000256" key="1">
    <source>
        <dbReference type="SAM" id="Coils"/>
    </source>
</evidence>
<accession>A0A7J7M996</accession>
<keyword evidence="4" id="KW-1185">Reference proteome</keyword>
<reference evidence="3 4" key="1">
    <citation type="journal article" date="2020" name="IScience">
        <title>Genome Sequencing of the Endangered Kingdonia uniflora (Circaeasteraceae, Ranunculales) Reveals Potential Mechanisms of Evolutionary Specialization.</title>
        <authorList>
            <person name="Sun Y."/>
            <person name="Deng T."/>
            <person name="Zhang A."/>
            <person name="Moore M.J."/>
            <person name="Landis J.B."/>
            <person name="Lin N."/>
            <person name="Zhang H."/>
            <person name="Zhang X."/>
            <person name="Huang J."/>
            <person name="Zhang X."/>
            <person name="Sun H."/>
            <person name="Wang H."/>
        </authorList>
    </citation>
    <scope>NUCLEOTIDE SEQUENCE [LARGE SCALE GENOMIC DNA]</scope>
    <source>
        <strain evidence="3">TB1705</strain>
        <tissue evidence="3">Leaf</tissue>
    </source>
</reference>
<evidence type="ECO:0000313" key="3">
    <source>
        <dbReference type="EMBL" id="KAF6151344.1"/>
    </source>
</evidence>
<feature type="coiled-coil region" evidence="1">
    <location>
        <begin position="301"/>
        <end position="332"/>
    </location>
</feature>
<dbReference type="AlphaFoldDB" id="A0A7J7M996"/>
<sequence>MDEFMTVLKSQNVVVLFEKRQVEERCKHLKTSLQEAQVKLNELNLPKQVKTEIGSVYERDMTAVISFFASEYQRLEKENELVHDIVVGKSEECDMKAKRCEYLGPMVKWSNSISLTGQHFLGLAQPTFLSSSCGWLECMAGVLSAKILSVTKGKLDSTADSHSDTEGVKSIVKRKESLLDEVAEEETELELVLEGLGLNRKKRVDSKSNKVRKAQSTRSMAGVDEGKRQSLPASGTTKSCEVAKEKRRRVESSGEKVVGVRPAKVDDLRKVEERARLAALYGKKDTSKMVARLVKGIWLGNEEEKSKLKKAKNELEKELARAKTEAMNKVRQLKASHGYSEDEVDAIKADTYDEDGDNEEAEVVGVGDGLDGVSHQAVLDSQGDDVELPKGGSEKIELDSSRARENNVLMCNQEFMEQFDRMKKANENIEDQYVKVHLRLVNLNQAIYDLTFQVEEKNSEIKKGLKELTEATERAEKLQRQVDALAV</sequence>
<gene>
    <name evidence="3" type="ORF">GIB67_040617</name>
</gene>
<evidence type="ECO:0000256" key="2">
    <source>
        <dbReference type="SAM" id="MobiDB-lite"/>
    </source>
</evidence>
<comment type="caution">
    <text evidence="3">The sequence shown here is derived from an EMBL/GenBank/DDBJ whole genome shotgun (WGS) entry which is preliminary data.</text>
</comment>
<dbReference type="EMBL" id="JACGCM010001697">
    <property type="protein sequence ID" value="KAF6151344.1"/>
    <property type="molecule type" value="Genomic_DNA"/>
</dbReference>
<evidence type="ECO:0000313" key="4">
    <source>
        <dbReference type="Proteomes" id="UP000541444"/>
    </source>
</evidence>
<feature type="coiled-coil region" evidence="1">
    <location>
        <begin position="412"/>
        <end position="481"/>
    </location>
</feature>
<protein>
    <submittedName>
        <fullName evidence="3">Uncharacterized protein</fullName>
    </submittedName>
</protein>
<feature type="compositionally biased region" description="Basic residues" evidence="2">
    <location>
        <begin position="204"/>
        <end position="215"/>
    </location>
</feature>
<name>A0A7J7M996_9MAGN</name>
<organism evidence="3 4">
    <name type="scientific">Kingdonia uniflora</name>
    <dbReference type="NCBI Taxonomy" id="39325"/>
    <lineage>
        <taxon>Eukaryota</taxon>
        <taxon>Viridiplantae</taxon>
        <taxon>Streptophyta</taxon>
        <taxon>Embryophyta</taxon>
        <taxon>Tracheophyta</taxon>
        <taxon>Spermatophyta</taxon>
        <taxon>Magnoliopsida</taxon>
        <taxon>Ranunculales</taxon>
        <taxon>Circaeasteraceae</taxon>
        <taxon>Kingdonia</taxon>
    </lineage>
</organism>
<proteinExistence type="predicted"/>
<feature type="region of interest" description="Disordered" evidence="2">
    <location>
        <begin position="204"/>
        <end position="239"/>
    </location>
</feature>